<feature type="compositionally biased region" description="Basic and acidic residues" evidence="12">
    <location>
        <begin position="335"/>
        <end position="349"/>
    </location>
</feature>
<evidence type="ECO:0000256" key="9">
    <source>
        <dbReference type="ARBA" id="ARBA00023163"/>
    </source>
</evidence>
<evidence type="ECO:0000256" key="12">
    <source>
        <dbReference type="SAM" id="MobiDB-lite"/>
    </source>
</evidence>
<evidence type="ECO:0000256" key="1">
    <source>
        <dbReference type="ARBA" id="ARBA00004123"/>
    </source>
</evidence>
<dbReference type="Gene3D" id="3.30.160.60">
    <property type="entry name" value="Classic Zinc Finger"/>
    <property type="match status" value="3"/>
</dbReference>
<keyword evidence="3" id="KW-0479">Metal-binding</keyword>
<dbReference type="FunFam" id="3.30.160.60:FF:000060">
    <property type="entry name" value="zinc finger protein 436"/>
    <property type="match status" value="1"/>
</dbReference>
<keyword evidence="4" id="KW-0677">Repeat</keyword>
<dbReference type="PROSITE" id="PS50157">
    <property type="entry name" value="ZINC_FINGER_C2H2_2"/>
    <property type="match status" value="5"/>
</dbReference>
<dbReference type="PROSITE" id="PS50097">
    <property type="entry name" value="BTB"/>
    <property type="match status" value="1"/>
</dbReference>
<feature type="region of interest" description="Disordered" evidence="12">
    <location>
        <begin position="181"/>
        <end position="247"/>
    </location>
</feature>
<evidence type="ECO:0000256" key="8">
    <source>
        <dbReference type="ARBA" id="ARBA00023125"/>
    </source>
</evidence>
<keyword evidence="10" id="KW-0539">Nucleus</keyword>
<dbReference type="SUPFAM" id="SSF57667">
    <property type="entry name" value="beta-beta-alpha zinc fingers"/>
    <property type="match status" value="3"/>
</dbReference>
<keyword evidence="8" id="KW-0238">DNA-binding</keyword>
<dbReference type="InterPro" id="IPR013087">
    <property type="entry name" value="Znf_C2H2_type"/>
</dbReference>
<comment type="subcellular location">
    <subcellularLocation>
        <location evidence="1">Nucleus</location>
    </subcellularLocation>
</comment>
<evidence type="ECO:0000256" key="4">
    <source>
        <dbReference type="ARBA" id="ARBA00022737"/>
    </source>
</evidence>
<dbReference type="SMART" id="SM00355">
    <property type="entry name" value="ZnF_C2H2"/>
    <property type="match status" value="5"/>
</dbReference>
<reference evidence="15" key="1">
    <citation type="submission" date="2023-10" db="EMBL/GenBank/DDBJ databases">
        <title>Genome assemblies of two species of porcelain crab, Petrolisthes cinctipes and Petrolisthes manimaculis (Anomura: Porcellanidae).</title>
        <authorList>
            <person name="Angst P."/>
        </authorList>
    </citation>
    <scope>NUCLEOTIDE SEQUENCE</scope>
    <source>
        <strain evidence="15">PB745_01</strain>
        <tissue evidence="15">Gill</tissue>
    </source>
</reference>
<evidence type="ECO:0000313" key="15">
    <source>
        <dbReference type="EMBL" id="KAK3866776.1"/>
    </source>
</evidence>
<dbReference type="PROSITE" id="PS00028">
    <property type="entry name" value="ZINC_FINGER_C2H2_1"/>
    <property type="match status" value="4"/>
</dbReference>
<dbReference type="Pfam" id="PF00651">
    <property type="entry name" value="BTB"/>
    <property type="match status" value="1"/>
</dbReference>
<evidence type="ECO:0000313" key="16">
    <source>
        <dbReference type="Proteomes" id="UP001286313"/>
    </source>
</evidence>
<dbReference type="Proteomes" id="UP001286313">
    <property type="component" value="Unassembled WGS sequence"/>
</dbReference>
<proteinExistence type="inferred from homology"/>
<sequence length="576" mass="65510">MWCQLCLHSQCRACAHFCTFKIKRDETCRELHTVRGIIMMEEDLLALRWNNHLSTFASLLSDLRHEETYSDVTIACGGNLYPAHKFVLSACSEYLRMMLSAHPNKHPILYLKDVPKEDLEAILDYMYAGTVKVAHSGLASLLHTAEGLKVKGLIISESLRTPLNHIQQLYMKRKYVDEEDNRSTCSNSSQKHSKRSSRCSSPATAAVASQQFPENTTAEEQHERMEEDPEPVKEKSQQQQQHKDTDECVRKMLDLREFFDSTRYCTFMESREKDVSDSEAMKKEFMNVPENVHIKEEDADICEDDLPEEMEAKTVNSSVETIKVEEDEGFEGFEENEKPADDNNDKETECAENTTEESSSQLSSSNKNPNLASFLEVMCTENDSKDSTDKATSKGGEGEAGSDVATTVTSGQQKEGSSKGATQECPFCLKLLTTRSNLHRHIATHHTRQSFVCATCGKAFTRKDRLTEHEKLHTGEAPYTCEECGKNFSRRDNLNVHRRTHTGERPFSCDLCGKTFSRKEYISEHMAVHSDHKRFSCRWCSKEFKHKQSLRHHIKSAHDLVKSQQSVIMCIGGENV</sequence>
<dbReference type="FunFam" id="3.30.160.60:FF:000912">
    <property type="entry name" value="Zinc finger protein 660"/>
    <property type="match status" value="1"/>
</dbReference>
<name>A0AAE1F4C4_PETCI</name>
<dbReference type="GO" id="GO:0000981">
    <property type="term" value="F:DNA-binding transcription factor activity, RNA polymerase II-specific"/>
    <property type="evidence" value="ECO:0007669"/>
    <property type="project" value="TreeGrafter"/>
</dbReference>
<evidence type="ECO:0000256" key="5">
    <source>
        <dbReference type="ARBA" id="ARBA00022771"/>
    </source>
</evidence>
<dbReference type="PANTHER" id="PTHR46105:SF5">
    <property type="entry name" value="ZINC FINGER AND BTB DOMAIN-CONTAINING PROTEIN 44 ISOFORM X1"/>
    <property type="match status" value="1"/>
</dbReference>
<dbReference type="GO" id="GO:0005634">
    <property type="term" value="C:nucleus"/>
    <property type="evidence" value="ECO:0007669"/>
    <property type="project" value="UniProtKB-SubCell"/>
</dbReference>
<protein>
    <submittedName>
        <fullName evidence="15">Uncharacterized protein</fullName>
    </submittedName>
</protein>
<dbReference type="InterPro" id="IPR036236">
    <property type="entry name" value="Znf_C2H2_sf"/>
</dbReference>
<feature type="compositionally biased region" description="Acidic residues" evidence="12">
    <location>
        <begin position="325"/>
        <end position="334"/>
    </location>
</feature>
<dbReference type="AlphaFoldDB" id="A0AAE1F4C4"/>
<dbReference type="PANTHER" id="PTHR46105">
    <property type="entry name" value="AGAP004733-PA"/>
    <property type="match status" value="1"/>
</dbReference>
<dbReference type="CDD" id="cd18315">
    <property type="entry name" value="BTB_POZ_BAB-like"/>
    <property type="match status" value="1"/>
</dbReference>
<dbReference type="Gene3D" id="3.30.710.10">
    <property type="entry name" value="Potassium Channel Kv1.1, Chain A"/>
    <property type="match status" value="1"/>
</dbReference>
<keyword evidence="9" id="KW-0804">Transcription</keyword>
<evidence type="ECO:0000256" key="2">
    <source>
        <dbReference type="ARBA" id="ARBA00006991"/>
    </source>
</evidence>
<dbReference type="InterPro" id="IPR000210">
    <property type="entry name" value="BTB/POZ_dom"/>
</dbReference>
<feature type="domain" description="C2H2-type" evidence="14">
    <location>
        <begin position="423"/>
        <end position="450"/>
    </location>
</feature>
<dbReference type="InterPro" id="IPR011333">
    <property type="entry name" value="SKP1/BTB/POZ_sf"/>
</dbReference>
<feature type="domain" description="C2H2-type" evidence="14">
    <location>
        <begin position="451"/>
        <end position="478"/>
    </location>
</feature>
<comment type="caution">
    <text evidence="15">The sequence shown here is derived from an EMBL/GenBank/DDBJ whole genome shotgun (WGS) entry which is preliminary data.</text>
</comment>
<dbReference type="Pfam" id="PF00096">
    <property type="entry name" value="zf-C2H2"/>
    <property type="match status" value="4"/>
</dbReference>
<evidence type="ECO:0000256" key="7">
    <source>
        <dbReference type="ARBA" id="ARBA00023015"/>
    </source>
</evidence>
<evidence type="ECO:0000256" key="3">
    <source>
        <dbReference type="ARBA" id="ARBA00022723"/>
    </source>
</evidence>
<dbReference type="EMBL" id="JAWQEG010003339">
    <property type="protein sequence ID" value="KAK3866776.1"/>
    <property type="molecule type" value="Genomic_DNA"/>
</dbReference>
<accession>A0AAE1F4C4</accession>
<feature type="domain" description="C2H2-type" evidence="14">
    <location>
        <begin position="507"/>
        <end position="534"/>
    </location>
</feature>
<evidence type="ECO:0000256" key="11">
    <source>
        <dbReference type="PROSITE-ProRule" id="PRU00042"/>
    </source>
</evidence>
<feature type="compositionally biased region" description="Basic and acidic residues" evidence="12">
    <location>
        <begin position="219"/>
        <end position="247"/>
    </location>
</feature>
<organism evidence="15 16">
    <name type="scientific">Petrolisthes cinctipes</name>
    <name type="common">Flat porcelain crab</name>
    <dbReference type="NCBI Taxonomy" id="88211"/>
    <lineage>
        <taxon>Eukaryota</taxon>
        <taxon>Metazoa</taxon>
        <taxon>Ecdysozoa</taxon>
        <taxon>Arthropoda</taxon>
        <taxon>Crustacea</taxon>
        <taxon>Multicrustacea</taxon>
        <taxon>Malacostraca</taxon>
        <taxon>Eumalacostraca</taxon>
        <taxon>Eucarida</taxon>
        <taxon>Decapoda</taxon>
        <taxon>Pleocyemata</taxon>
        <taxon>Anomura</taxon>
        <taxon>Galatheoidea</taxon>
        <taxon>Porcellanidae</taxon>
        <taxon>Petrolisthes</taxon>
    </lineage>
</organism>
<dbReference type="GO" id="GO:0000978">
    <property type="term" value="F:RNA polymerase II cis-regulatory region sequence-specific DNA binding"/>
    <property type="evidence" value="ECO:0007669"/>
    <property type="project" value="TreeGrafter"/>
</dbReference>
<feature type="compositionally biased region" description="Polar residues" evidence="12">
    <location>
        <begin position="404"/>
        <end position="420"/>
    </location>
</feature>
<dbReference type="InterPro" id="IPR050457">
    <property type="entry name" value="ZnFinger_BTB_dom_contain"/>
</dbReference>
<dbReference type="SMART" id="SM00225">
    <property type="entry name" value="BTB"/>
    <property type="match status" value="1"/>
</dbReference>
<feature type="domain" description="C2H2-type" evidence="14">
    <location>
        <begin position="535"/>
        <end position="563"/>
    </location>
</feature>
<keyword evidence="16" id="KW-1185">Reference proteome</keyword>
<keyword evidence="5 11" id="KW-0863">Zinc-finger</keyword>
<keyword evidence="7" id="KW-0805">Transcription regulation</keyword>
<feature type="compositionally biased region" description="Basic and acidic residues" evidence="12">
    <location>
        <begin position="382"/>
        <end position="392"/>
    </location>
</feature>
<evidence type="ECO:0000256" key="10">
    <source>
        <dbReference type="ARBA" id="ARBA00023242"/>
    </source>
</evidence>
<evidence type="ECO:0000259" key="13">
    <source>
        <dbReference type="PROSITE" id="PS50097"/>
    </source>
</evidence>
<gene>
    <name evidence="15" type="ORF">Pcinc_027712</name>
</gene>
<dbReference type="SUPFAM" id="SSF54695">
    <property type="entry name" value="POZ domain"/>
    <property type="match status" value="1"/>
</dbReference>
<feature type="region of interest" description="Disordered" evidence="12">
    <location>
        <begin position="382"/>
        <end position="420"/>
    </location>
</feature>
<evidence type="ECO:0000256" key="6">
    <source>
        <dbReference type="ARBA" id="ARBA00022833"/>
    </source>
</evidence>
<evidence type="ECO:0000259" key="14">
    <source>
        <dbReference type="PROSITE" id="PS50157"/>
    </source>
</evidence>
<keyword evidence="6" id="KW-0862">Zinc</keyword>
<feature type="region of interest" description="Disordered" evidence="12">
    <location>
        <begin position="323"/>
        <end position="368"/>
    </location>
</feature>
<dbReference type="GO" id="GO:0008270">
    <property type="term" value="F:zinc ion binding"/>
    <property type="evidence" value="ECO:0007669"/>
    <property type="project" value="UniProtKB-KW"/>
</dbReference>
<comment type="similarity">
    <text evidence="2">Belongs to the krueppel C2H2-type zinc-finger protein family.</text>
</comment>
<feature type="domain" description="C2H2-type" evidence="14">
    <location>
        <begin position="479"/>
        <end position="506"/>
    </location>
</feature>
<dbReference type="FunFam" id="3.30.160.60:FF:001480">
    <property type="entry name" value="Si:cabz01071911.3"/>
    <property type="match status" value="1"/>
</dbReference>
<feature type="domain" description="BTB" evidence="13">
    <location>
        <begin position="70"/>
        <end position="135"/>
    </location>
</feature>
<feature type="compositionally biased region" description="Polar residues" evidence="12">
    <location>
        <begin position="207"/>
        <end position="218"/>
    </location>
</feature>